<gene>
    <name evidence="4" type="ORF">PG993_010876</name>
</gene>
<evidence type="ECO:0000256" key="1">
    <source>
        <dbReference type="ARBA" id="ARBA00009003"/>
    </source>
</evidence>
<dbReference type="Proteomes" id="UP001444661">
    <property type="component" value="Unassembled WGS sequence"/>
</dbReference>
<keyword evidence="3" id="KW-1133">Transmembrane helix</keyword>
<protein>
    <submittedName>
        <fullName evidence="4">Glycosyltransferase family 32</fullName>
    </submittedName>
</protein>
<feature type="compositionally biased region" description="Pro residues" evidence="2">
    <location>
        <begin position="416"/>
        <end position="429"/>
    </location>
</feature>
<dbReference type="Pfam" id="PF04488">
    <property type="entry name" value="Gly_transf_sug"/>
    <property type="match status" value="1"/>
</dbReference>
<name>A0ABR1SCJ5_9PEZI</name>
<dbReference type="InterPro" id="IPR029044">
    <property type="entry name" value="Nucleotide-diphossugar_trans"/>
</dbReference>
<dbReference type="PANTHER" id="PTHR31834">
    <property type="entry name" value="INITIATION-SPECIFIC ALPHA-1,6-MANNOSYLTRANSFERASE"/>
    <property type="match status" value="1"/>
</dbReference>
<dbReference type="InterPro" id="IPR007577">
    <property type="entry name" value="GlycoTrfase_DXD_sugar-bd_CS"/>
</dbReference>
<dbReference type="Gene3D" id="3.90.550.20">
    <property type="match status" value="1"/>
</dbReference>
<organism evidence="4 5">
    <name type="scientific">Apiospora rasikravindrae</name>
    <dbReference type="NCBI Taxonomy" id="990691"/>
    <lineage>
        <taxon>Eukaryota</taxon>
        <taxon>Fungi</taxon>
        <taxon>Dikarya</taxon>
        <taxon>Ascomycota</taxon>
        <taxon>Pezizomycotina</taxon>
        <taxon>Sordariomycetes</taxon>
        <taxon>Xylariomycetidae</taxon>
        <taxon>Amphisphaeriales</taxon>
        <taxon>Apiosporaceae</taxon>
        <taxon>Apiospora</taxon>
    </lineage>
</organism>
<reference evidence="4 5" key="1">
    <citation type="submission" date="2023-01" db="EMBL/GenBank/DDBJ databases">
        <title>Analysis of 21 Apiospora genomes using comparative genomics revels a genus with tremendous synthesis potential of carbohydrate active enzymes and secondary metabolites.</title>
        <authorList>
            <person name="Sorensen T."/>
        </authorList>
    </citation>
    <scope>NUCLEOTIDE SEQUENCE [LARGE SCALE GENOMIC DNA]</scope>
    <source>
        <strain evidence="4 5">CBS 33761</strain>
    </source>
</reference>
<sequence>MNSPMSPLSPRLASSTAVLRNRVPTQMRRLIPIYAICLCLVVLFLNADILPSTPKRPSVFSKRGSKAPAGNHMTGPEGEETKFPRKIWQTWKTDPYSFHERDFNTAKTWTVKNPEYRYEVLTDNNDLSYVEEKFGPDGFDRTDIVDMYRTVNATIIKADLLRYLIIYAEGGVYADIDVEDLRPVHRFIPERYDERDIDMVIGVEIDQPQFQDHPILGKKSQSFCQWTFMAKPRLPVMLKLVENIMNWLNDIAESQNVPVSEIVLNFDQVISGTGPSAFTMAILDYMNEQQRKESSKTAAASHAITWNDFHELDESKVVSRILVQNVEVFAAGQGHSDSGNHDSRGALVKHHYHASNWPSRHARFAHPVYGEVERCNWNPDCVRRWDEDTAAFGLLSPEEQQKKIAEAHQVVEFPSPVGPPDTPQAPPAFFPAQQPEVAQPPALGFGQPQQPQKQQQPLQGLGDQPPQQPEAPAPDANAFGGFGL</sequence>
<keyword evidence="3" id="KW-0472">Membrane</keyword>
<dbReference type="PANTHER" id="PTHR31834:SF8">
    <property type="entry name" value="TRANSFERASE, PUTATIVE (AFU_ORTHOLOGUE AFUA_6G14040)-RELATED"/>
    <property type="match status" value="1"/>
</dbReference>
<dbReference type="SUPFAM" id="SSF53448">
    <property type="entry name" value="Nucleotide-diphospho-sugar transferases"/>
    <property type="match status" value="1"/>
</dbReference>
<dbReference type="InterPro" id="IPR039367">
    <property type="entry name" value="Och1-like"/>
</dbReference>
<feature type="region of interest" description="Disordered" evidence="2">
    <location>
        <begin position="413"/>
        <end position="484"/>
    </location>
</feature>
<evidence type="ECO:0000256" key="3">
    <source>
        <dbReference type="SAM" id="Phobius"/>
    </source>
</evidence>
<evidence type="ECO:0000313" key="5">
    <source>
        <dbReference type="Proteomes" id="UP001444661"/>
    </source>
</evidence>
<feature type="compositionally biased region" description="Low complexity" evidence="2">
    <location>
        <begin position="430"/>
        <end position="465"/>
    </location>
</feature>
<feature type="region of interest" description="Disordered" evidence="2">
    <location>
        <begin position="55"/>
        <end position="80"/>
    </location>
</feature>
<comment type="caution">
    <text evidence="4">The sequence shown here is derived from an EMBL/GenBank/DDBJ whole genome shotgun (WGS) entry which is preliminary data.</text>
</comment>
<evidence type="ECO:0000313" key="4">
    <source>
        <dbReference type="EMBL" id="KAK8029585.1"/>
    </source>
</evidence>
<dbReference type="EMBL" id="JAQQWK010000010">
    <property type="protein sequence ID" value="KAK8029585.1"/>
    <property type="molecule type" value="Genomic_DNA"/>
</dbReference>
<keyword evidence="5" id="KW-1185">Reference proteome</keyword>
<evidence type="ECO:0000256" key="2">
    <source>
        <dbReference type="SAM" id="MobiDB-lite"/>
    </source>
</evidence>
<feature type="transmembrane region" description="Helical" evidence="3">
    <location>
        <begin position="30"/>
        <end position="47"/>
    </location>
</feature>
<accession>A0ABR1SCJ5</accession>
<comment type="similarity">
    <text evidence="1">Belongs to the glycosyltransferase 32 family.</text>
</comment>
<keyword evidence="3" id="KW-0812">Transmembrane</keyword>
<proteinExistence type="inferred from homology"/>